<accession>A0A7S2LBI3</accession>
<dbReference type="AlphaFoldDB" id="A0A7S2LBI3"/>
<evidence type="ECO:0000256" key="1">
    <source>
        <dbReference type="SAM" id="MobiDB-lite"/>
    </source>
</evidence>
<sequence length="104" mass="11003">MSPLDLVPKEYHLATIVGTSLIGFLLILVISSLTAKPIDSEPPADSDTSAEPKTPGKKRVIVATPEKRASEKVTAQKLQSGELGAVSTPAGKRSLRIAAKKQQQ</sequence>
<proteinExistence type="predicted"/>
<evidence type="ECO:0000256" key="2">
    <source>
        <dbReference type="SAM" id="Phobius"/>
    </source>
</evidence>
<keyword evidence="2" id="KW-0472">Membrane</keyword>
<feature type="compositionally biased region" description="Basic residues" evidence="1">
    <location>
        <begin position="93"/>
        <end position="104"/>
    </location>
</feature>
<reference evidence="3" key="1">
    <citation type="submission" date="2021-01" db="EMBL/GenBank/DDBJ databases">
        <authorList>
            <person name="Corre E."/>
            <person name="Pelletier E."/>
            <person name="Niang G."/>
            <person name="Scheremetjew M."/>
            <person name="Finn R."/>
            <person name="Kale V."/>
            <person name="Holt S."/>
            <person name="Cochrane G."/>
            <person name="Meng A."/>
            <person name="Brown T."/>
            <person name="Cohen L."/>
        </authorList>
    </citation>
    <scope>NUCLEOTIDE SEQUENCE</scope>
    <source>
        <strain evidence="3">B650</strain>
    </source>
</reference>
<gene>
    <name evidence="3" type="ORF">LDAN0321_LOCUS16879</name>
</gene>
<dbReference type="EMBL" id="HBGY01027230">
    <property type="protein sequence ID" value="CAD9601594.1"/>
    <property type="molecule type" value="Transcribed_RNA"/>
</dbReference>
<keyword evidence="2" id="KW-1133">Transmembrane helix</keyword>
<organism evidence="3">
    <name type="scientific">Leptocylindrus danicus</name>
    <dbReference type="NCBI Taxonomy" id="163516"/>
    <lineage>
        <taxon>Eukaryota</taxon>
        <taxon>Sar</taxon>
        <taxon>Stramenopiles</taxon>
        <taxon>Ochrophyta</taxon>
        <taxon>Bacillariophyta</taxon>
        <taxon>Coscinodiscophyceae</taxon>
        <taxon>Chaetocerotophycidae</taxon>
        <taxon>Leptocylindrales</taxon>
        <taxon>Leptocylindraceae</taxon>
        <taxon>Leptocylindrus</taxon>
    </lineage>
</organism>
<feature type="transmembrane region" description="Helical" evidence="2">
    <location>
        <begin position="12"/>
        <end position="30"/>
    </location>
</feature>
<keyword evidence="2" id="KW-0812">Transmembrane</keyword>
<feature type="region of interest" description="Disordered" evidence="1">
    <location>
        <begin position="37"/>
        <end position="104"/>
    </location>
</feature>
<name>A0A7S2LBI3_9STRA</name>
<evidence type="ECO:0000313" key="3">
    <source>
        <dbReference type="EMBL" id="CAD9601594.1"/>
    </source>
</evidence>
<protein>
    <submittedName>
        <fullName evidence="3">Uncharacterized protein</fullName>
    </submittedName>
</protein>